<evidence type="ECO:0000256" key="3">
    <source>
        <dbReference type="ARBA" id="ARBA00022839"/>
    </source>
</evidence>
<dbReference type="OrthoDB" id="206335at2759"/>
<evidence type="ECO:0000259" key="6">
    <source>
        <dbReference type="SMART" id="SM00479"/>
    </source>
</evidence>
<dbReference type="Proteomes" id="UP000023152">
    <property type="component" value="Unassembled WGS sequence"/>
</dbReference>
<dbReference type="SMART" id="SM00479">
    <property type="entry name" value="EXOIII"/>
    <property type="match status" value="1"/>
</dbReference>
<dbReference type="InterPro" id="IPR013520">
    <property type="entry name" value="Ribonucl_H"/>
</dbReference>
<protein>
    <recommendedName>
        <fullName evidence="6">Exonuclease domain-containing protein</fullName>
    </recommendedName>
</protein>
<name>X6N431_RETFI</name>
<feature type="transmembrane region" description="Helical" evidence="5">
    <location>
        <begin position="720"/>
        <end position="738"/>
    </location>
</feature>
<feature type="compositionally biased region" description="Low complexity" evidence="4">
    <location>
        <begin position="307"/>
        <end position="345"/>
    </location>
</feature>
<dbReference type="GO" id="GO:0004527">
    <property type="term" value="F:exonuclease activity"/>
    <property type="evidence" value="ECO:0007669"/>
    <property type="project" value="UniProtKB-KW"/>
</dbReference>
<dbReference type="InterPro" id="IPR012337">
    <property type="entry name" value="RNaseH-like_sf"/>
</dbReference>
<dbReference type="AlphaFoldDB" id="X6N431"/>
<evidence type="ECO:0000256" key="5">
    <source>
        <dbReference type="SAM" id="Phobius"/>
    </source>
</evidence>
<feature type="domain" description="Exonuclease" evidence="6">
    <location>
        <begin position="403"/>
        <end position="589"/>
    </location>
</feature>
<dbReference type="EMBL" id="ASPP01012003">
    <property type="protein sequence ID" value="ETO21040.1"/>
    <property type="molecule type" value="Genomic_DNA"/>
</dbReference>
<keyword evidence="1" id="KW-0540">Nuclease</keyword>
<evidence type="ECO:0000256" key="2">
    <source>
        <dbReference type="ARBA" id="ARBA00022801"/>
    </source>
</evidence>
<keyword evidence="2" id="KW-0378">Hydrolase</keyword>
<feature type="compositionally biased region" description="Basic and acidic residues" evidence="4">
    <location>
        <begin position="24"/>
        <end position="35"/>
    </location>
</feature>
<dbReference type="GO" id="GO:0005634">
    <property type="term" value="C:nucleus"/>
    <property type="evidence" value="ECO:0007669"/>
    <property type="project" value="TreeGrafter"/>
</dbReference>
<feature type="region of interest" description="Disordered" evidence="4">
    <location>
        <begin position="1"/>
        <end position="71"/>
    </location>
</feature>
<dbReference type="CDD" id="cd06145">
    <property type="entry name" value="REX1_like"/>
    <property type="match status" value="1"/>
</dbReference>
<dbReference type="GO" id="GO:0003676">
    <property type="term" value="F:nucleic acid binding"/>
    <property type="evidence" value="ECO:0007669"/>
    <property type="project" value="InterPro"/>
</dbReference>
<dbReference type="InterPro" id="IPR036397">
    <property type="entry name" value="RNaseH_sf"/>
</dbReference>
<comment type="caution">
    <text evidence="7">The sequence shown here is derived from an EMBL/GenBank/DDBJ whole genome shotgun (WGS) entry which is preliminary data.</text>
</comment>
<dbReference type="SUPFAM" id="SSF53098">
    <property type="entry name" value="Ribonuclease H-like"/>
    <property type="match status" value="1"/>
</dbReference>
<sequence length="778" mass="89429">MTATLTLSYPPDPSPLLRKGCKRKHEEEGSEEQREKKRRRMNEEVATNALVTSEMADQEESINQDESNTKEQESYYQVFGEEAQTEIIIRHEILQKRGAPYINCKKFLKKKKNLKKKIKKKNLHNKGFCVLFAVDIGRNKLLVDRVVVVQIDGLDDNLVTRLMKLYEQKCPSQSNDNTRGIDNTNTNDNSNDNNDNKNNDNENEKNADEEKLQWTYHLQFPFFQPNQRCPMLLHLKSSHARNNHFSAFDLLAHVYLSSLKGLDKSIKADLEKYCTFSRYNGYRTNNARLHRLPSPTATLEYFPSDETSTSTATATTTTTTGTTTNSSHLTTNHSTQHTSNLSTSSDSKLKQTTQWKCTPWQLVPTSDVLFANGFPTESDSTYAHFRRFPSEDPSSPRHQHVLHMVSIDCEMVQTTFGIELAHIAVVDDTGKCIYNQYVKPCGPVINYNTQFRCIYMYMYIYMCIYFVVVIFFIKKKKKEWSGITEIELLTASKTLDDVYNDISQWISQETYIIGHGLENDLKALHVIHENVLDTSLLFPAGSACKHKLKYLASKYLHRDIQQSGNGHDPNEDALAALNLIQLKLTNGFSFGRPFDMRCSIFNVLKKCKINSMIIGPLPLIQKNQRAAVSVIYGKSNSDTFAKCFHQLTKTTDFNKTKLLWAYLQDEGYTDIASSQPMHPKTTPLGILTQQLLELYNSAKNNTVFVFVGGNKSSNHSVTKHSLFCFIILLLFGYSIHRIKKNFENLFQRTQNLYLFLFRKELYQFIKKFKTKCLNVNKF</sequence>
<keyword evidence="8" id="KW-1185">Reference proteome</keyword>
<keyword evidence="5" id="KW-0472">Membrane</keyword>
<feature type="region of interest" description="Disordered" evidence="4">
    <location>
        <begin position="299"/>
        <end position="346"/>
    </location>
</feature>
<dbReference type="PANTHER" id="PTHR12801">
    <property type="entry name" value="RNA EXONUCLEASE REXO1 / RECO3 FAMILY MEMBER-RELATED"/>
    <property type="match status" value="1"/>
</dbReference>
<feature type="compositionally biased region" description="Low complexity" evidence="4">
    <location>
        <begin position="182"/>
        <end position="193"/>
    </location>
</feature>
<evidence type="ECO:0000313" key="8">
    <source>
        <dbReference type="Proteomes" id="UP000023152"/>
    </source>
</evidence>
<keyword evidence="5" id="KW-0812">Transmembrane</keyword>
<dbReference type="Gene3D" id="3.30.420.10">
    <property type="entry name" value="Ribonuclease H-like superfamily/Ribonuclease H"/>
    <property type="match status" value="1"/>
</dbReference>
<dbReference type="InterPro" id="IPR034922">
    <property type="entry name" value="REX1-like_exo"/>
</dbReference>
<feature type="transmembrane region" description="Helical" evidence="5">
    <location>
        <begin position="454"/>
        <end position="473"/>
    </location>
</feature>
<dbReference type="InterPro" id="IPR047021">
    <property type="entry name" value="REXO1/3/4-like"/>
</dbReference>
<reference evidence="7 8" key="1">
    <citation type="journal article" date="2013" name="Curr. Biol.">
        <title>The Genome of the Foraminiferan Reticulomyxa filosa.</title>
        <authorList>
            <person name="Glockner G."/>
            <person name="Hulsmann N."/>
            <person name="Schleicher M."/>
            <person name="Noegel A.A."/>
            <person name="Eichinger L."/>
            <person name="Gallinger C."/>
            <person name="Pawlowski J."/>
            <person name="Sierra R."/>
            <person name="Euteneuer U."/>
            <person name="Pillet L."/>
            <person name="Moustafa A."/>
            <person name="Platzer M."/>
            <person name="Groth M."/>
            <person name="Szafranski K."/>
            <person name="Schliwa M."/>
        </authorList>
    </citation>
    <scope>NUCLEOTIDE SEQUENCE [LARGE SCALE GENOMIC DNA]</scope>
</reference>
<feature type="region of interest" description="Disordered" evidence="4">
    <location>
        <begin position="171"/>
        <end position="208"/>
    </location>
</feature>
<evidence type="ECO:0000313" key="7">
    <source>
        <dbReference type="EMBL" id="ETO21040.1"/>
    </source>
</evidence>
<organism evidence="7 8">
    <name type="scientific">Reticulomyxa filosa</name>
    <dbReference type="NCBI Taxonomy" id="46433"/>
    <lineage>
        <taxon>Eukaryota</taxon>
        <taxon>Sar</taxon>
        <taxon>Rhizaria</taxon>
        <taxon>Retaria</taxon>
        <taxon>Foraminifera</taxon>
        <taxon>Monothalamids</taxon>
        <taxon>Reticulomyxidae</taxon>
        <taxon>Reticulomyxa</taxon>
    </lineage>
</organism>
<keyword evidence="3" id="KW-0269">Exonuclease</keyword>
<feature type="compositionally biased region" description="Basic and acidic residues" evidence="4">
    <location>
        <begin position="194"/>
        <end position="208"/>
    </location>
</feature>
<evidence type="ECO:0000256" key="1">
    <source>
        <dbReference type="ARBA" id="ARBA00022722"/>
    </source>
</evidence>
<accession>X6N431</accession>
<evidence type="ECO:0000256" key="4">
    <source>
        <dbReference type="SAM" id="MobiDB-lite"/>
    </source>
</evidence>
<feature type="compositionally biased region" description="Polar residues" evidence="4">
    <location>
        <begin position="171"/>
        <end position="181"/>
    </location>
</feature>
<proteinExistence type="predicted"/>
<keyword evidence="5" id="KW-1133">Transmembrane helix</keyword>
<gene>
    <name evidence="7" type="ORF">RFI_16167</name>
</gene>